<dbReference type="SUPFAM" id="SSF46785">
    <property type="entry name" value="Winged helix' DNA-binding domain"/>
    <property type="match status" value="1"/>
</dbReference>
<dbReference type="EMBL" id="CAEZXQ010000091">
    <property type="protein sequence ID" value="CAB4695294.1"/>
    <property type="molecule type" value="Genomic_DNA"/>
</dbReference>
<dbReference type="PANTHER" id="PTHR33164:SF99">
    <property type="entry name" value="MARR FAMILY REGULATORY PROTEIN"/>
    <property type="match status" value="1"/>
</dbReference>
<dbReference type="SMART" id="SM00347">
    <property type="entry name" value="HTH_MARR"/>
    <property type="match status" value="1"/>
</dbReference>
<dbReference type="Pfam" id="PF01047">
    <property type="entry name" value="MarR"/>
    <property type="match status" value="1"/>
</dbReference>
<dbReference type="AlphaFoldDB" id="A0A6J6PG30"/>
<dbReference type="Gene3D" id="1.10.10.10">
    <property type="entry name" value="Winged helix-like DNA-binding domain superfamily/Winged helix DNA-binding domain"/>
    <property type="match status" value="1"/>
</dbReference>
<name>A0A6J6PG30_9ZZZZ</name>
<dbReference type="GO" id="GO:0006950">
    <property type="term" value="P:response to stress"/>
    <property type="evidence" value="ECO:0007669"/>
    <property type="project" value="TreeGrafter"/>
</dbReference>
<dbReference type="GO" id="GO:0003700">
    <property type="term" value="F:DNA-binding transcription factor activity"/>
    <property type="evidence" value="ECO:0007669"/>
    <property type="project" value="InterPro"/>
</dbReference>
<dbReference type="InterPro" id="IPR036390">
    <property type="entry name" value="WH_DNA-bd_sf"/>
</dbReference>
<proteinExistence type="predicted"/>
<dbReference type="InterPro" id="IPR039422">
    <property type="entry name" value="MarR/SlyA-like"/>
</dbReference>
<feature type="domain" description="HTH marR-type" evidence="1">
    <location>
        <begin position="9"/>
        <end position="158"/>
    </location>
</feature>
<accession>A0A6J6PG30</accession>
<dbReference type="PANTHER" id="PTHR33164">
    <property type="entry name" value="TRANSCRIPTIONAL REGULATOR, MARR FAMILY"/>
    <property type="match status" value="1"/>
</dbReference>
<sequence length="177" mass="20199">MVDMSTFCYIQLVETYGLTAKQFRAWRSFHKLRSQLLPYMTKKVYKNTGLSPADYILLISLLESQSGSLHSSQIAESLDWEKSRISHQAKRMEERGLVTRFTCESDARSCVIEITPSGRSYMKQALPIQFKDVKHCFADLLSPAQLDALIEISQIVTTHLTTEHLIDLPNKSLSEVK</sequence>
<protein>
    <submittedName>
        <fullName evidence="2">Unannotated protein</fullName>
    </submittedName>
</protein>
<dbReference type="InterPro" id="IPR036388">
    <property type="entry name" value="WH-like_DNA-bd_sf"/>
</dbReference>
<evidence type="ECO:0000259" key="1">
    <source>
        <dbReference type="PROSITE" id="PS50995"/>
    </source>
</evidence>
<dbReference type="InterPro" id="IPR000835">
    <property type="entry name" value="HTH_MarR-typ"/>
</dbReference>
<reference evidence="2" key="1">
    <citation type="submission" date="2020-05" db="EMBL/GenBank/DDBJ databases">
        <authorList>
            <person name="Chiriac C."/>
            <person name="Salcher M."/>
            <person name="Ghai R."/>
            <person name="Kavagutti S V."/>
        </authorList>
    </citation>
    <scope>NUCLEOTIDE SEQUENCE</scope>
</reference>
<dbReference type="PROSITE" id="PS50995">
    <property type="entry name" value="HTH_MARR_2"/>
    <property type="match status" value="1"/>
</dbReference>
<organism evidence="2">
    <name type="scientific">freshwater metagenome</name>
    <dbReference type="NCBI Taxonomy" id="449393"/>
    <lineage>
        <taxon>unclassified sequences</taxon>
        <taxon>metagenomes</taxon>
        <taxon>ecological metagenomes</taxon>
    </lineage>
</organism>
<evidence type="ECO:0000313" key="2">
    <source>
        <dbReference type="EMBL" id="CAB4695294.1"/>
    </source>
</evidence>
<gene>
    <name evidence="2" type="ORF">UFOPK2576_00638</name>
</gene>